<dbReference type="Pfam" id="PF04281">
    <property type="entry name" value="Tom22"/>
    <property type="match status" value="1"/>
</dbReference>
<dbReference type="AlphaFoldDB" id="A0AAD5RPA2"/>
<evidence type="ECO:0000256" key="4">
    <source>
        <dbReference type="ARBA" id="ARBA00022692"/>
    </source>
</evidence>
<keyword evidence="8" id="KW-0811">Translocation</keyword>
<feature type="compositionally biased region" description="Acidic residues" evidence="12">
    <location>
        <begin position="22"/>
        <end position="39"/>
    </location>
</feature>
<keyword evidence="11 13" id="KW-0675">Receptor</keyword>
<evidence type="ECO:0000256" key="6">
    <source>
        <dbReference type="ARBA" id="ARBA00022927"/>
    </source>
</evidence>
<keyword evidence="7" id="KW-1133">Transmembrane helix</keyword>
<comment type="caution">
    <text evidence="13">The sequence shown here is derived from an EMBL/GenBank/DDBJ whole genome shotgun (WGS) entry which is preliminary data.</text>
</comment>
<evidence type="ECO:0000256" key="10">
    <source>
        <dbReference type="ARBA" id="ARBA00023136"/>
    </source>
</evidence>
<evidence type="ECO:0000256" key="1">
    <source>
        <dbReference type="ARBA" id="ARBA00004572"/>
    </source>
</evidence>
<evidence type="ECO:0000256" key="5">
    <source>
        <dbReference type="ARBA" id="ARBA00022787"/>
    </source>
</evidence>
<dbReference type="InterPro" id="IPR005683">
    <property type="entry name" value="Tom22"/>
</dbReference>
<dbReference type="EMBL" id="JAKWBI020000187">
    <property type="protein sequence ID" value="KAJ2899832.1"/>
    <property type="molecule type" value="Genomic_DNA"/>
</dbReference>
<evidence type="ECO:0000256" key="9">
    <source>
        <dbReference type="ARBA" id="ARBA00023128"/>
    </source>
</evidence>
<keyword evidence="14" id="KW-1185">Reference proteome</keyword>
<dbReference type="CDD" id="cd22884">
    <property type="entry name" value="TOM22"/>
    <property type="match status" value="1"/>
</dbReference>
<comment type="similarity">
    <text evidence="2">Belongs to the Tom22 family.</text>
</comment>
<keyword evidence="3" id="KW-0813">Transport</keyword>
<keyword evidence="5" id="KW-1000">Mitochondrion outer membrane</keyword>
<evidence type="ECO:0000256" key="8">
    <source>
        <dbReference type="ARBA" id="ARBA00023010"/>
    </source>
</evidence>
<keyword evidence="10" id="KW-0472">Membrane</keyword>
<sequence length="164" mass="17196">MVQLTEVEDDHFKEQALKSSLENDDDFTDTDSEISSDSEYDPRSESLIDRLSALKDIIPPTARSYVASKLSTTHSAVASVLSFSGKTLWVLTSSALLFAVPFALATAEDQQIGAMEQEAKMREMGGDLMMGGGEGGQGQGGGKDGMTAAQVSAALGGQDGKAAL</sequence>
<dbReference type="PANTHER" id="PTHR12504">
    <property type="entry name" value="MITOCHONDRIAL IMPORT RECEPTOR SUBUNIT TOM22"/>
    <property type="match status" value="1"/>
</dbReference>
<evidence type="ECO:0000256" key="3">
    <source>
        <dbReference type="ARBA" id="ARBA00022448"/>
    </source>
</evidence>
<evidence type="ECO:0000313" key="14">
    <source>
        <dbReference type="Proteomes" id="UP001201980"/>
    </source>
</evidence>
<feature type="compositionally biased region" description="Gly residues" evidence="12">
    <location>
        <begin position="130"/>
        <end position="144"/>
    </location>
</feature>
<dbReference type="GO" id="GO:0006886">
    <property type="term" value="P:intracellular protein transport"/>
    <property type="evidence" value="ECO:0007669"/>
    <property type="project" value="InterPro"/>
</dbReference>
<accession>A0AAD5RPA2</accession>
<protein>
    <submittedName>
        <fullName evidence="13">Mitochondrial import receptor subunit tom-22</fullName>
    </submittedName>
</protein>
<reference evidence="13" key="1">
    <citation type="submission" date="2022-07" db="EMBL/GenBank/DDBJ databases">
        <title>Draft genome sequence of Zalerion maritima ATCC 34329, a (micro)plastics degrading marine fungus.</title>
        <authorList>
            <person name="Paco A."/>
            <person name="Goncalves M.F.M."/>
            <person name="Rocha-Santos T.A.P."/>
            <person name="Alves A."/>
        </authorList>
    </citation>
    <scope>NUCLEOTIDE SEQUENCE</scope>
    <source>
        <strain evidence="13">ATCC 34329</strain>
    </source>
</reference>
<feature type="region of interest" description="Disordered" evidence="12">
    <location>
        <begin position="130"/>
        <end position="164"/>
    </location>
</feature>
<evidence type="ECO:0000256" key="11">
    <source>
        <dbReference type="ARBA" id="ARBA00023170"/>
    </source>
</evidence>
<dbReference type="PANTHER" id="PTHR12504:SF0">
    <property type="entry name" value="MITOCHONDRIAL IMPORT RECEPTOR SUBUNIT TOM22 HOMOLOG"/>
    <property type="match status" value="1"/>
</dbReference>
<organism evidence="13 14">
    <name type="scientific">Zalerion maritima</name>
    <dbReference type="NCBI Taxonomy" id="339359"/>
    <lineage>
        <taxon>Eukaryota</taxon>
        <taxon>Fungi</taxon>
        <taxon>Dikarya</taxon>
        <taxon>Ascomycota</taxon>
        <taxon>Pezizomycotina</taxon>
        <taxon>Sordariomycetes</taxon>
        <taxon>Lulworthiomycetidae</taxon>
        <taxon>Lulworthiales</taxon>
        <taxon>Lulworthiaceae</taxon>
        <taxon>Zalerion</taxon>
    </lineage>
</organism>
<proteinExistence type="inferred from homology"/>
<keyword evidence="9" id="KW-0496">Mitochondrion</keyword>
<comment type="subcellular location">
    <subcellularLocation>
        <location evidence="1">Mitochondrion outer membrane</location>
        <topology evidence="1">Single-pass membrane protein</topology>
    </subcellularLocation>
</comment>
<feature type="region of interest" description="Disordered" evidence="12">
    <location>
        <begin position="1"/>
        <end position="43"/>
    </location>
</feature>
<evidence type="ECO:0000256" key="7">
    <source>
        <dbReference type="ARBA" id="ARBA00022989"/>
    </source>
</evidence>
<evidence type="ECO:0000256" key="2">
    <source>
        <dbReference type="ARBA" id="ARBA00009874"/>
    </source>
</evidence>
<keyword evidence="6" id="KW-0653">Protein transport</keyword>
<evidence type="ECO:0000313" key="13">
    <source>
        <dbReference type="EMBL" id="KAJ2899832.1"/>
    </source>
</evidence>
<evidence type="ECO:0000256" key="12">
    <source>
        <dbReference type="SAM" id="MobiDB-lite"/>
    </source>
</evidence>
<gene>
    <name evidence="13" type="ORF">MKZ38_002774</name>
</gene>
<keyword evidence="4" id="KW-0812">Transmembrane</keyword>
<dbReference type="GO" id="GO:0005741">
    <property type="term" value="C:mitochondrial outer membrane"/>
    <property type="evidence" value="ECO:0007669"/>
    <property type="project" value="UniProtKB-SubCell"/>
</dbReference>
<name>A0AAD5RPA2_9PEZI</name>
<dbReference type="Proteomes" id="UP001201980">
    <property type="component" value="Unassembled WGS sequence"/>
</dbReference>